<dbReference type="InterPro" id="IPR002225">
    <property type="entry name" value="3Beta_OHSteriod_DH/Estase"/>
</dbReference>
<dbReference type="InterPro" id="IPR050177">
    <property type="entry name" value="Lipid_A_modif_metabolic_enz"/>
</dbReference>
<feature type="domain" description="3-beta hydroxysteroid dehydrogenase/isomerase" evidence="3">
    <location>
        <begin position="16"/>
        <end position="281"/>
    </location>
</feature>
<sequence>MSEQTGTGLAQPRHYAVLGGGGFLGRAIVRMLRARGDAVRVFGRHRYPEVEALGAECVVGDVRDPAAVMRACQGCHTVFHTIAICDIIRDKRLYYEVNVRGSANVLRACLENKVRCLVYTSTPSVVIAPHHIILGDESLPYLDHYLAPYPKTKAIAEKMILDADNWEMVPNSPADDRRELGEHNVTRLRTCAIRPHLIWGPDDPHILPQLFAFTLEKRLRIIGDGLNQVSITYVDNAAHAHILAADELAGQARCAGKAYFVHDTEPVVLWDWINSLLASLHLPTVTRRVDYRSAYIVAALCEWLTAGLPFLGPAKMTRFVTNELAFSHSFSHERASRDFGYQPIVSPQQALDNVIAWANQQKLYQS</sequence>
<evidence type="ECO:0000313" key="5">
    <source>
        <dbReference type="Proteomes" id="UP001238163"/>
    </source>
</evidence>
<reference evidence="4" key="1">
    <citation type="submission" date="2023-07" db="EMBL/GenBank/DDBJ databases">
        <title>Genomic Encyclopedia of Type Strains, Phase IV (KMG-IV): sequencing the most valuable type-strain genomes for metagenomic binning, comparative biology and taxonomic classification.</title>
        <authorList>
            <person name="Goeker M."/>
        </authorList>
    </citation>
    <scope>NUCLEOTIDE SEQUENCE</scope>
    <source>
        <strain evidence="4">DSM 24202</strain>
    </source>
</reference>
<dbReference type="AlphaFoldDB" id="A0AAE3VEU8"/>
<organism evidence="4 5">
    <name type="scientific">Oligosphaera ethanolica</name>
    <dbReference type="NCBI Taxonomy" id="760260"/>
    <lineage>
        <taxon>Bacteria</taxon>
        <taxon>Pseudomonadati</taxon>
        <taxon>Lentisphaerota</taxon>
        <taxon>Oligosphaeria</taxon>
        <taxon>Oligosphaerales</taxon>
        <taxon>Oligosphaeraceae</taxon>
        <taxon>Oligosphaera</taxon>
    </lineage>
</organism>
<name>A0AAE3VEU8_9BACT</name>
<dbReference type="InterPro" id="IPR036291">
    <property type="entry name" value="NAD(P)-bd_dom_sf"/>
</dbReference>
<evidence type="ECO:0000256" key="2">
    <source>
        <dbReference type="ARBA" id="ARBA00023002"/>
    </source>
</evidence>
<dbReference type="SUPFAM" id="SSF51735">
    <property type="entry name" value="NAD(P)-binding Rossmann-fold domains"/>
    <property type="match status" value="1"/>
</dbReference>
<dbReference type="RefSeq" id="WP_307260273.1">
    <property type="nucleotide sequence ID" value="NZ_JAUSVL010000001.1"/>
</dbReference>
<keyword evidence="2" id="KW-0560">Oxidoreductase</keyword>
<evidence type="ECO:0000256" key="1">
    <source>
        <dbReference type="ARBA" id="ARBA00009219"/>
    </source>
</evidence>
<dbReference type="Pfam" id="PF01073">
    <property type="entry name" value="3Beta_HSD"/>
    <property type="match status" value="1"/>
</dbReference>
<proteinExistence type="inferred from homology"/>
<evidence type="ECO:0000313" key="4">
    <source>
        <dbReference type="EMBL" id="MDQ0288934.1"/>
    </source>
</evidence>
<protein>
    <submittedName>
        <fullName evidence="4">Nucleoside-diphosphate-sugar epimerase</fullName>
    </submittedName>
</protein>
<dbReference type="EMBL" id="JAUSVL010000001">
    <property type="protein sequence ID" value="MDQ0288934.1"/>
    <property type="molecule type" value="Genomic_DNA"/>
</dbReference>
<keyword evidence="5" id="KW-1185">Reference proteome</keyword>
<dbReference type="GO" id="GO:0016616">
    <property type="term" value="F:oxidoreductase activity, acting on the CH-OH group of donors, NAD or NADP as acceptor"/>
    <property type="evidence" value="ECO:0007669"/>
    <property type="project" value="InterPro"/>
</dbReference>
<dbReference type="Gene3D" id="3.40.50.720">
    <property type="entry name" value="NAD(P)-binding Rossmann-like Domain"/>
    <property type="match status" value="1"/>
</dbReference>
<gene>
    <name evidence="4" type="ORF">J3R75_001041</name>
</gene>
<comment type="caution">
    <text evidence="4">The sequence shown here is derived from an EMBL/GenBank/DDBJ whole genome shotgun (WGS) entry which is preliminary data.</text>
</comment>
<accession>A0AAE3VEU8</accession>
<comment type="similarity">
    <text evidence="1">Belongs to the 3-beta-HSD family.</text>
</comment>
<dbReference type="PANTHER" id="PTHR43245:SF51">
    <property type="entry name" value="SHORT CHAIN DEHYDROGENASE_REDUCTASE FAMILY 42E, MEMBER 2"/>
    <property type="match status" value="1"/>
</dbReference>
<dbReference type="GO" id="GO:0006694">
    <property type="term" value="P:steroid biosynthetic process"/>
    <property type="evidence" value="ECO:0007669"/>
    <property type="project" value="InterPro"/>
</dbReference>
<evidence type="ECO:0000259" key="3">
    <source>
        <dbReference type="Pfam" id="PF01073"/>
    </source>
</evidence>
<dbReference type="PANTHER" id="PTHR43245">
    <property type="entry name" value="BIFUNCTIONAL POLYMYXIN RESISTANCE PROTEIN ARNA"/>
    <property type="match status" value="1"/>
</dbReference>
<dbReference type="Proteomes" id="UP001238163">
    <property type="component" value="Unassembled WGS sequence"/>
</dbReference>